<organism evidence="2 3">
    <name type="scientific">Mycobacterium scrofulaceum</name>
    <dbReference type="NCBI Taxonomy" id="1783"/>
    <lineage>
        <taxon>Bacteria</taxon>
        <taxon>Bacillati</taxon>
        <taxon>Actinomycetota</taxon>
        <taxon>Actinomycetes</taxon>
        <taxon>Mycobacteriales</taxon>
        <taxon>Mycobacteriaceae</taxon>
        <taxon>Mycobacterium</taxon>
    </lineage>
</organism>
<name>A0A1X0KGX7_MYCSC</name>
<dbReference type="OrthoDB" id="4713913at2"/>
<protein>
    <submittedName>
        <fullName evidence="2">Polyketide cyclase</fullName>
    </submittedName>
</protein>
<proteinExistence type="predicted"/>
<keyword evidence="3" id="KW-1185">Reference proteome</keyword>
<accession>A0A1X0KGX7</accession>
<reference evidence="2 3" key="1">
    <citation type="submission" date="2017-02" db="EMBL/GenBank/DDBJ databases">
        <title>The new phylogeny of genus Mycobacterium.</title>
        <authorList>
            <person name="Tortoli E."/>
            <person name="Trovato A."/>
            <person name="Cirillo D.M."/>
        </authorList>
    </citation>
    <scope>NUCLEOTIDE SEQUENCE [LARGE SCALE GENOMIC DNA]</scope>
    <source>
        <strain evidence="2 3">DSM 43992</strain>
    </source>
</reference>
<dbReference type="AlphaFoldDB" id="A0A1X0KGX7"/>
<gene>
    <name evidence="2" type="ORF">BST44_11285</name>
</gene>
<evidence type="ECO:0000313" key="2">
    <source>
        <dbReference type="EMBL" id="ORB74189.1"/>
    </source>
</evidence>
<evidence type="ECO:0000313" key="3">
    <source>
        <dbReference type="Proteomes" id="UP000192601"/>
    </source>
</evidence>
<dbReference type="Proteomes" id="UP000192601">
    <property type="component" value="Unassembled WGS sequence"/>
</dbReference>
<comment type="caution">
    <text evidence="2">The sequence shown here is derived from an EMBL/GenBank/DDBJ whole genome shotgun (WGS) entry which is preliminary data.</text>
</comment>
<dbReference type="InterPro" id="IPR032710">
    <property type="entry name" value="NTF2-like_dom_sf"/>
</dbReference>
<dbReference type="EMBL" id="MVIJ01000013">
    <property type="protein sequence ID" value="ORB74189.1"/>
    <property type="molecule type" value="Genomic_DNA"/>
</dbReference>
<evidence type="ECO:0000259" key="1">
    <source>
        <dbReference type="Pfam" id="PF12680"/>
    </source>
</evidence>
<feature type="domain" description="SnoaL-like" evidence="1">
    <location>
        <begin position="19"/>
        <end position="110"/>
    </location>
</feature>
<dbReference type="STRING" id="1783.BST44_11285"/>
<dbReference type="SUPFAM" id="SSF54427">
    <property type="entry name" value="NTF2-like"/>
    <property type="match status" value="1"/>
</dbReference>
<dbReference type="Gene3D" id="3.10.450.50">
    <property type="match status" value="1"/>
</dbReference>
<dbReference type="RefSeq" id="WP_083177198.1">
    <property type="nucleotide sequence ID" value="NZ_MVIJ01000013.1"/>
</dbReference>
<dbReference type="InterPro" id="IPR037401">
    <property type="entry name" value="SnoaL-like"/>
</dbReference>
<dbReference type="Pfam" id="PF12680">
    <property type="entry name" value="SnoaL_2"/>
    <property type="match status" value="1"/>
</dbReference>
<sequence>MGKFTRAEIEQAVENYTRVVEGCSASGDWRPFADLFTEDVVYTEHHYGVFHGREAVRDWIVAVMAPFPHMRFPSDWTAYDEDNDAVVVMIKNLLDHPTDPEGEPFWFPNWTRLVYAGDGLFSSEEDIYNPNRDAPGVVGAWLQAGGRLESDAIPQPGA</sequence>